<feature type="region of interest" description="Disordered" evidence="9">
    <location>
        <begin position="784"/>
        <end position="836"/>
    </location>
</feature>
<name>A0ABR2W3G2_9FUNG</name>
<feature type="compositionally biased region" description="Basic residues" evidence="9">
    <location>
        <begin position="737"/>
        <end position="747"/>
    </location>
</feature>
<evidence type="ECO:0000256" key="4">
    <source>
        <dbReference type="ARBA" id="ARBA00022801"/>
    </source>
</evidence>
<dbReference type="InterPro" id="IPR049559">
    <property type="entry name" value="Rrp6p-like_exo"/>
</dbReference>
<dbReference type="Pfam" id="PF00570">
    <property type="entry name" value="HRDC"/>
    <property type="match status" value="1"/>
</dbReference>
<feature type="compositionally biased region" description="Basic and acidic residues" evidence="9">
    <location>
        <begin position="784"/>
        <end position="793"/>
    </location>
</feature>
<protein>
    <submittedName>
        <fullName evidence="11">Exosome nuclease subunit</fullName>
    </submittedName>
</protein>
<evidence type="ECO:0000259" key="10">
    <source>
        <dbReference type="PROSITE" id="PS50967"/>
    </source>
</evidence>
<evidence type="ECO:0000256" key="6">
    <source>
        <dbReference type="ARBA" id="ARBA00022839"/>
    </source>
</evidence>
<dbReference type="InterPro" id="IPR012337">
    <property type="entry name" value="RNaseH-like_sf"/>
</dbReference>
<keyword evidence="5" id="KW-0271">Exosome</keyword>
<dbReference type="SMART" id="SM00341">
    <property type="entry name" value="HRDC"/>
    <property type="match status" value="1"/>
</dbReference>
<proteinExistence type="inferred from homology"/>
<evidence type="ECO:0000313" key="11">
    <source>
        <dbReference type="EMBL" id="KAK9718818.1"/>
    </source>
</evidence>
<dbReference type="Gene3D" id="3.30.420.10">
    <property type="entry name" value="Ribonuclease H-like superfamily/Ribonuclease H"/>
    <property type="match status" value="1"/>
</dbReference>
<gene>
    <name evidence="11" type="primary">RRP6_1</name>
    <name evidence="11" type="ORF">K7432_005200</name>
</gene>
<dbReference type="Gene3D" id="1.10.150.80">
    <property type="entry name" value="HRDC domain"/>
    <property type="match status" value="1"/>
</dbReference>
<keyword evidence="3" id="KW-0540">Nuclease</keyword>
<dbReference type="Proteomes" id="UP001479436">
    <property type="component" value="Unassembled WGS sequence"/>
</dbReference>
<dbReference type="PANTHER" id="PTHR12124:SF47">
    <property type="entry name" value="EXOSOME COMPONENT 10"/>
    <property type="match status" value="1"/>
</dbReference>
<dbReference type="EMBL" id="JASJQH010007074">
    <property type="protein sequence ID" value="KAK9718818.1"/>
    <property type="molecule type" value="Genomic_DNA"/>
</dbReference>
<evidence type="ECO:0000313" key="12">
    <source>
        <dbReference type="Proteomes" id="UP001479436"/>
    </source>
</evidence>
<keyword evidence="2" id="KW-0698">rRNA processing</keyword>
<evidence type="ECO:0000256" key="2">
    <source>
        <dbReference type="ARBA" id="ARBA00022552"/>
    </source>
</evidence>
<dbReference type="Pfam" id="PF08066">
    <property type="entry name" value="PMC2NT"/>
    <property type="match status" value="1"/>
</dbReference>
<feature type="compositionally biased region" description="Polar residues" evidence="9">
    <location>
        <begin position="586"/>
        <end position="599"/>
    </location>
</feature>
<dbReference type="InterPro" id="IPR002121">
    <property type="entry name" value="HRDC_dom"/>
</dbReference>
<comment type="similarity">
    <text evidence="8">Belongs to the exosome component 10/RRP6 family.</text>
</comment>
<keyword evidence="12" id="KW-1185">Reference proteome</keyword>
<organism evidence="11 12">
    <name type="scientific">Basidiobolus ranarum</name>
    <dbReference type="NCBI Taxonomy" id="34480"/>
    <lineage>
        <taxon>Eukaryota</taxon>
        <taxon>Fungi</taxon>
        <taxon>Fungi incertae sedis</taxon>
        <taxon>Zoopagomycota</taxon>
        <taxon>Entomophthoromycotina</taxon>
        <taxon>Basidiobolomycetes</taxon>
        <taxon>Basidiobolales</taxon>
        <taxon>Basidiobolaceae</taxon>
        <taxon>Basidiobolus</taxon>
    </lineage>
</organism>
<keyword evidence="4" id="KW-0378">Hydrolase</keyword>
<evidence type="ECO:0000256" key="7">
    <source>
        <dbReference type="ARBA" id="ARBA00023242"/>
    </source>
</evidence>
<keyword evidence="7" id="KW-0539">Nucleus</keyword>
<feature type="region of interest" description="Disordered" evidence="9">
    <location>
        <begin position="564"/>
        <end position="599"/>
    </location>
</feature>
<feature type="domain" description="HRDC" evidence="10">
    <location>
        <begin position="471"/>
        <end position="551"/>
    </location>
</feature>
<sequence>MSEERVHFSKITENFEDFSKSFFGTLIGATRAASVLPADLSFHKSLDLDLATAIDNCASKVLRMSNELLKHAGGDITDTFYDIDDVQDRYGGVVDVVDNLLEKADVCLDEHTGKLNASLSTATLQGAASIAKLSTDDKSEYHLIHAQNILRPQLKFKDTVDNSASTPWIRIIKEKPNALVPLDYGLPSSLTQHKVSEALANHMKNMGYGDVTMSLPHPYEYELNHQPYPQHVMEAKPEQLYQPFDNTSATWVDTEEGLEQMMQRLEGVKEIAVDLEHHSYRSFQGFVCLMQLSTRDEDFIVDTIELRNSLHVLNKMFTDPTVIKVLHGAEMDIQWLQRDLGLYVVHLFDTFHASKMLEFPSHSLAFLLKHYVDVDADKKYQLADWRIRPLPTEMMKYARTDTHYLLYIYDRMRNELINKSNPTTLNLMLATLDRSKETALRTYEKEVHNPETGEGPGGWKNLYSKWNRAMDYRQFAVFRALHAWRDQTARDEDESTRYVLPNHMLFALSERMPTDAPGVLGCCNPIPPIVRLFASDLGTLILRTKSNAESEMAKNMTKDVLPKVAPTHTRFDDSEAGGETDGLKNPTKTNDQTVPESNTGARINVSPLEMVDATPYLATASSLFDEMPELESEVERNNKKLAETIHSTLQLTVEVPHLIDDKTLEPPGVHVYVAPKERATKKEHEVLVISDLPKKRVHDDEPKAEQSDEDMVLLPNEDNEIDVPVDILKRPAAPGEKKKKKPIKKNKTVAQPQETQEDQGEFKSFDYSTVEAKNQLDEVNPHKFHHVLNEGKKRGVPRFDPYATIEGDKKFKKKGPKTHTRPHDGNRSMTFGKSKK</sequence>
<feature type="compositionally biased region" description="Basic residues" evidence="9">
    <location>
        <begin position="810"/>
        <end position="820"/>
    </location>
</feature>
<dbReference type="InterPro" id="IPR010997">
    <property type="entry name" value="HRDC-like_sf"/>
</dbReference>
<evidence type="ECO:0000256" key="3">
    <source>
        <dbReference type="ARBA" id="ARBA00022722"/>
    </source>
</evidence>
<dbReference type="Pfam" id="PF01612">
    <property type="entry name" value="DNA_pol_A_exo1"/>
    <property type="match status" value="1"/>
</dbReference>
<dbReference type="SUPFAM" id="SSF53098">
    <property type="entry name" value="Ribonuclease H-like"/>
    <property type="match status" value="1"/>
</dbReference>
<dbReference type="PANTHER" id="PTHR12124">
    <property type="entry name" value="POLYMYOSITIS/SCLERODERMA AUTOANTIGEN-RELATED"/>
    <property type="match status" value="1"/>
</dbReference>
<dbReference type="SMART" id="SM00474">
    <property type="entry name" value="35EXOc"/>
    <property type="match status" value="1"/>
</dbReference>
<evidence type="ECO:0000256" key="5">
    <source>
        <dbReference type="ARBA" id="ARBA00022835"/>
    </source>
</evidence>
<dbReference type="InterPro" id="IPR012588">
    <property type="entry name" value="Exosome-assoc_fac_Rrp6_N"/>
</dbReference>
<accession>A0ABR2W3G2</accession>
<dbReference type="InterPro" id="IPR045092">
    <property type="entry name" value="Rrp6-like"/>
</dbReference>
<dbReference type="InterPro" id="IPR044876">
    <property type="entry name" value="HRDC_dom_sf"/>
</dbReference>
<dbReference type="CDD" id="cd06147">
    <property type="entry name" value="Rrp6p_like_exo"/>
    <property type="match status" value="1"/>
</dbReference>
<comment type="subcellular location">
    <subcellularLocation>
        <location evidence="1">Nucleus</location>
    </subcellularLocation>
</comment>
<keyword evidence="6" id="KW-0269">Exonuclease</keyword>
<feature type="compositionally biased region" description="Polar residues" evidence="9">
    <location>
        <begin position="827"/>
        <end position="836"/>
    </location>
</feature>
<dbReference type="InterPro" id="IPR002562">
    <property type="entry name" value="3'-5'_exonuclease_dom"/>
</dbReference>
<evidence type="ECO:0000256" key="1">
    <source>
        <dbReference type="ARBA" id="ARBA00004123"/>
    </source>
</evidence>
<feature type="region of interest" description="Disordered" evidence="9">
    <location>
        <begin position="730"/>
        <end position="763"/>
    </location>
</feature>
<dbReference type="PROSITE" id="PS50967">
    <property type="entry name" value="HRDC"/>
    <property type="match status" value="1"/>
</dbReference>
<evidence type="ECO:0000256" key="8">
    <source>
        <dbReference type="ARBA" id="ARBA00043957"/>
    </source>
</evidence>
<dbReference type="SUPFAM" id="SSF47819">
    <property type="entry name" value="HRDC-like"/>
    <property type="match status" value="1"/>
</dbReference>
<reference evidence="11 12" key="1">
    <citation type="submission" date="2023-04" db="EMBL/GenBank/DDBJ databases">
        <title>Genome of Basidiobolus ranarum AG-B5.</title>
        <authorList>
            <person name="Stajich J.E."/>
            <person name="Carter-House D."/>
            <person name="Gryganskyi A."/>
        </authorList>
    </citation>
    <scope>NUCLEOTIDE SEQUENCE [LARGE SCALE GENOMIC DNA]</scope>
    <source>
        <strain evidence="11 12">AG-B5</strain>
    </source>
</reference>
<dbReference type="InterPro" id="IPR036397">
    <property type="entry name" value="RNaseH_sf"/>
</dbReference>
<comment type="caution">
    <text evidence="11">The sequence shown here is derived from an EMBL/GenBank/DDBJ whole genome shotgun (WGS) entry which is preliminary data.</text>
</comment>
<evidence type="ECO:0000256" key="9">
    <source>
        <dbReference type="SAM" id="MobiDB-lite"/>
    </source>
</evidence>